<dbReference type="EMBL" id="BAABME010007289">
    <property type="protein sequence ID" value="GAA0170546.1"/>
    <property type="molecule type" value="Genomic_DNA"/>
</dbReference>
<evidence type="ECO:0000313" key="1">
    <source>
        <dbReference type="EMBL" id="GAA0170546.1"/>
    </source>
</evidence>
<name>A0AAV3R4L5_LITER</name>
<comment type="caution">
    <text evidence="1">The sequence shown here is derived from an EMBL/GenBank/DDBJ whole genome shotgun (WGS) entry which is preliminary data.</text>
</comment>
<dbReference type="Proteomes" id="UP001454036">
    <property type="component" value="Unassembled WGS sequence"/>
</dbReference>
<protein>
    <submittedName>
        <fullName evidence="1">Uncharacterized protein</fullName>
    </submittedName>
</protein>
<keyword evidence="2" id="KW-1185">Reference proteome</keyword>
<accession>A0AAV3R4L5</accession>
<dbReference type="AlphaFoldDB" id="A0AAV3R4L5"/>
<sequence>MPPRRNLAYSFNPGFVAPTHRNTITLREFLFSRNEAMNCDEGCIFVKCGDRLLEFDHEDFLEEFGLMNLAFLLMY</sequence>
<organism evidence="1 2">
    <name type="scientific">Lithospermum erythrorhizon</name>
    <name type="common">Purple gromwell</name>
    <name type="synonym">Lithospermum officinale var. erythrorhizon</name>
    <dbReference type="NCBI Taxonomy" id="34254"/>
    <lineage>
        <taxon>Eukaryota</taxon>
        <taxon>Viridiplantae</taxon>
        <taxon>Streptophyta</taxon>
        <taxon>Embryophyta</taxon>
        <taxon>Tracheophyta</taxon>
        <taxon>Spermatophyta</taxon>
        <taxon>Magnoliopsida</taxon>
        <taxon>eudicotyledons</taxon>
        <taxon>Gunneridae</taxon>
        <taxon>Pentapetalae</taxon>
        <taxon>asterids</taxon>
        <taxon>lamiids</taxon>
        <taxon>Boraginales</taxon>
        <taxon>Boraginaceae</taxon>
        <taxon>Boraginoideae</taxon>
        <taxon>Lithospermeae</taxon>
        <taxon>Lithospermum</taxon>
    </lineage>
</organism>
<gene>
    <name evidence="1" type="ORF">LIER_24778</name>
</gene>
<evidence type="ECO:0000313" key="2">
    <source>
        <dbReference type="Proteomes" id="UP001454036"/>
    </source>
</evidence>
<proteinExistence type="predicted"/>
<reference evidence="1 2" key="1">
    <citation type="submission" date="2024-01" db="EMBL/GenBank/DDBJ databases">
        <title>The complete chloroplast genome sequence of Lithospermum erythrorhizon: insights into the phylogenetic relationship among Boraginaceae species and the maternal lineages of purple gromwells.</title>
        <authorList>
            <person name="Okada T."/>
            <person name="Watanabe K."/>
        </authorList>
    </citation>
    <scope>NUCLEOTIDE SEQUENCE [LARGE SCALE GENOMIC DNA]</scope>
</reference>